<dbReference type="EMBL" id="QGSY01000087">
    <property type="protein sequence ID" value="RQX13563.1"/>
    <property type="molecule type" value="Genomic_DNA"/>
</dbReference>
<comment type="caution">
    <text evidence="1">The sequence shown here is derived from an EMBL/GenBank/DDBJ whole genome shotgun (WGS) entry which is preliminary data.</text>
</comment>
<sequence length="240" mass="25698">MSLPLELCENAVAHLTARHPLTAVIDEPLSSPMSPDPVGALRVWQGAPGQPVAKVVYVGLVVPMIRLDSHMVFAFTAADSAVPHFTLDSVYGGDYYAYHLDLIPRAELSSHLPYLDAAYQPLTPVFTEASAMDGLSRADIGPRQCALMSPWMLVGRATEEAFRKIGAAVSAYAEHWSALVTDGLPADVVAGLADTDLAARDAAVRVNLFSPDVDPVWARVTRLIGEPATDRIRAELIGNG</sequence>
<dbReference type="Proteomes" id="UP000266889">
    <property type="component" value="Unassembled WGS sequence"/>
</dbReference>
<accession>A0A3N9Y109</accession>
<dbReference type="RefSeq" id="WP_124853787.1">
    <property type="nucleotide sequence ID" value="NZ_QGSY01000087.1"/>
</dbReference>
<dbReference type="AlphaFoldDB" id="A0A3N9Y109"/>
<organism evidence="1 2">
    <name type="scientific">Micromonospora arida</name>
    <dbReference type="NCBI Taxonomy" id="2203715"/>
    <lineage>
        <taxon>Bacteria</taxon>
        <taxon>Bacillati</taxon>
        <taxon>Actinomycetota</taxon>
        <taxon>Actinomycetes</taxon>
        <taxon>Micromonosporales</taxon>
        <taxon>Micromonosporaceae</taxon>
        <taxon>Micromonospora</taxon>
    </lineage>
</organism>
<evidence type="ECO:0000313" key="2">
    <source>
        <dbReference type="Proteomes" id="UP000266889"/>
    </source>
</evidence>
<dbReference type="OrthoDB" id="3285699at2"/>
<gene>
    <name evidence="1" type="ORF">DLJ58_03285</name>
</gene>
<evidence type="ECO:0008006" key="3">
    <source>
        <dbReference type="Google" id="ProtNLM"/>
    </source>
</evidence>
<protein>
    <recommendedName>
        <fullName evidence="3">Red chlorophyll catabolite reductase</fullName>
    </recommendedName>
</protein>
<reference evidence="1 2" key="1">
    <citation type="submission" date="2018-05" db="EMBL/GenBank/DDBJ databases">
        <title>Micromonospora from Atacama Desert.</title>
        <authorList>
            <person name="Carro L."/>
            <person name="Goodfellow M."/>
            <person name="Klenk H.-P."/>
        </authorList>
    </citation>
    <scope>NUCLEOTIDE SEQUENCE [LARGE SCALE GENOMIC DNA]</scope>
    <source>
        <strain evidence="1 2">LB32</strain>
    </source>
</reference>
<name>A0A3N9Y109_9ACTN</name>
<evidence type="ECO:0000313" key="1">
    <source>
        <dbReference type="EMBL" id="RQX13563.1"/>
    </source>
</evidence>
<dbReference type="Gene3D" id="3.40.1500.20">
    <property type="match status" value="1"/>
</dbReference>
<keyword evidence="2" id="KW-1185">Reference proteome</keyword>
<proteinExistence type="predicted"/>